<feature type="transmembrane region" description="Helical" evidence="10">
    <location>
        <begin position="102"/>
        <end position="124"/>
    </location>
</feature>
<keyword evidence="7 10" id="KW-1133">Transmembrane helix</keyword>
<evidence type="ECO:0000256" key="7">
    <source>
        <dbReference type="ARBA" id="ARBA00022989"/>
    </source>
</evidence>
<feature type="transmembrane region" description="Helical" evidence="10">
    <location>
        <begin position="336"/>
        <end position="358"/>
    </location>
</feature>
<feature type="transmembrane region" description="Helical" evidence="10">
    <location>
        <begin position="300"/>
        <end position="324"/>
    </location>
</feature>
<organism evidence="12 13">
    <name type="scientific">Sphingomonas rosea</name>
    <dbReference type="NCBI Taxonomy" id="335605"/>
    <lineage>
        <taxon>Bacteria</taxon>
        <taxon>Pseudomonadati</taxon>
        <taxon>Pseudomonadota</taxon>
        <taxon>Alphaproteobacteria</taxon>
        <taxon>Sphingomonadales</taxon>
        <taxon>Sphingomonadaceae</taxon>
        <taxon>Sphingomonas</taxon>
    </lineage>
</organism>
<dbReference type="InterPro" id="IPR038770">
    <property type="entry name" value="Na+/solute_symporter_sf"/>
</dbReference>
<feature type="transmembrane region" description="Helical" evidence="10">
    <location>
        <begin position="130"/>
        <end position="150"/>
    </location>
</feature>
<feature type="transmembrane region" description="Helical" evidence="10">
    <location>
        <begin position="12"/>
        <end position="28"/>
    </location>
</feature>
<dbReference type="PANTHER" id="PTHR46157:SF4">
    <property type="entry name" value="K(+) EFFLUX ANTIPORTER 3, CHLOROPLASTIC"/>
    <property type="match status" value="1"/>
</dbReference>
<dbReference type="InterPro" id="IPR003148">
    <property type="entry name" value="RCK_N"/>
</dbReference>
<evidence type="ECO:0000313" key="13">
    <source>
        <dbReference type="Proteomes" id="UP001424459"/>
    </source>
</evidence>
<evidence type="ECO:0000256" key="8">
    <source>
        <dbReference type="ARBA" id="ARBA00023065"/>
    </source>
</evidence>
<gene>
    <name evidence="12" type="ORF">GCM10022281_22790</name>
</gene>
<dbReference type="Gene3D" id="1.20.1530.20">
    <property type="match status" value="1"/>
</dbReference>
<accession>A0ABP7UDY4</accession>
<dbReference type="InterPro" id="IPR036291">
    <property type="entry name" value="NAD(P)-bd_dom_sf"/>
</dbReference>
<feature type="transmembrane region" description="Helical" evidence="10">
    <location>
        <begin position="187"/>
        <end position="210"/>
    </location>
</feature>
<feature type="transmembrane region" description="Helical" evidence="10">
    <location>
        <begin position="35"/>
        <end position="54"/>
    </location>
</feature>
<reference evidence="13" key="1">
    <citation type="journal article" date="2019" name="Int. J. Syst. Evol. Microbiol.">
        <title>The Global Catalogue of Microorganisms (GCM) 10K type strain sequencing project: providing services to taxonomists for standard genome sequencing and annotation.</title>
        <authorList>
            <consortium name="The Broad Institute Genomics Platform"/>
            <consortium name="The Broad Institute Genome Sequencing Center for Infectious Disease"/>
            <person name="Wu L."/>
            <person name="Ma J."/>
        </authorList>
    </citation>
    <scope>NUCLEOTIDE SEQUENCE [LARGE SCALE GENOMIC DNA]</scope>
    <source>
        <strain evidence="13">JCM 17564</strain>
    </source>
</reference>
<dbReference type="PROSITE" id="PS51201">
    <property type="entry name" value="RCK_N"/>
    <property type="match status" value="1"/>
</dbReference>
<evidence type="ECO:0000256" key="2">
    <source>
        <dbReference type="ARBA" id="ARBA00022448"/>
    </source>
</evidence>
<dbReference type="InterPro" id="IPR006153">
    <property type="entry name" value="Cation/H_exchanger_TM"/>
</dbReference>
<evidence type="ECO:0000256" key="10">
    <source>
        <dbReference type="SAM" id="Phobius"/>
    </source>
</evidence>
<keyword evidence="3" id="KW-0050">Antiport</keyword>
<evidence type="ECO:0000256" key="4">
    <source>
        <dbReference type="ARBA" id="ARBA00022538"/>
    </source>
</evidence>
<name>A0ABP7UDY4_9SPHN</name>
<evidence type="ECO:0000256" key="3">
    <source>
        <dbReference type="ARBA" id="ARBA00022449"/>
    </source>
</evidence>
<evidence type="ECO:0000256" key="6">
    <source>
        <dbReference type="ARBA" id="ARBA00022958"/>
    </source>
</evidence>
<dbReference type="Pfam" id="PF00999">
    <property type="entry name" value="Na_H_Exchanger"/>
    <property type="match status" value="1"/>
</dbReference>
<proteinExistence type="predicted"/>
<feature type="transmembrane region" description="Helical" evidence="10">
    <location>
        <begin position="74"/>
        <end position="90"/>
    </location>
</feature>
<keyword evidence="5 10" id="KW-0812">Transmembrane</keyword>
<keyword evidence="13" id="KW-1185">Reference proteome</keyword>
<keyword evidence="6" id="KW-0630">Potassium</keyword>
<sequence>MAGDVGGQGLHDALVILGAAGVVIPAFARVRISPVIGFILVGAAIGPAGLGRLADAYPWLGPLTIDDRARIEPFAEIGILMLLFGIGLELSFRRLWAMRRRVIGLGGAQMLLSGLLVGAGAMLLGGLSPGASLILGLALAMSSTAIVMPLAGTGTATGRTALAILLLQDLSLVPLLFLLDAKGGPEALATTLAGGIVMLAGLLVAGRVLLPRLFAQAARTKNPELFLAISLLVLMLACLATGAVGLGAAAGALIAGLLIAETDYHAEVEVITAPLRGLALGIFLITVGMRLDLAALAADWPALLAATAALLLVKAAVIFALARWRRLRTGTALEASLLMASPSELTLIVLASALAAGVLSGPTVAFWTLVTALGLTLTPLLAALGKRMARRVDPQALSSGASDTAGKTIIFGFGRVGRIVADMMAEHGRPYFAVDGDIDCVAAARAEGYQVLFGDVARGDAVERFHLSEAAALVLTMDDPVLTVRLSRDARDACPDLSIIARARDGAHAAQLYKAGATDAVPETMEGSLQMSEAVLVDIGVAMGPVIASIHEKRSQLRAAIREEGELVEEPMLGRRR</sequence>
<evidence type="ECO:0000256" key="1">
    <source>
        <dbReference type="ARBA" id="ARBA00004141"/>
    </source>
</evidence>
<feature type="transmembrane region" description="Helical" evidence="10">
    <location>
        <begin position="364"/>
        <end position="384"/>
    </location>
</feature>
<evidence type="ECO:0000256" key="9">
    <source>
        <dbReference type="ARBA" id="ARBA00023136"/>
    </source>
</evidence>
<dbReference type="SUPFAM" id="SSF51735">
    <property type="entry name" value="NAD(P)-binding Rossmann-fold domains"/>
    <property type="match status" value="1"/>
</dbReference>
<keyword evidence="2" id="KW-0813">Transport</keyword>
<comment type="subcellular location">
    <subcellularLocation>
        <location evidence="1">Membrane</location>
        <topology evidence="1">Multi-pass membrane protein</topology>
    </subcellularLocation>
</comment>
<keyword evidence="9 10" id="KW-0472">Membrane</keyword>
<keyword evidence="4" id="KW-0633">Potassium transport</keyword>
<protein>
    <submittedName>
        <fullName evidence="12">Cation:proton antiporter</fullName>
    </submittedName>
</protein>
<evidence type="ECO:0000259" key="11">
    <source>
        <dbReference type="PROSITE" id="PS51201"/>
    </source>
</evidence>
<keyword evidence="8" id="KW-0406">Ion transport</keyword>
<dbReference type="Proteomes" id="UP001424459">
    <property type="component" value="Unassembled WGS sequence"/>
</dbReference>
<feature type="transmembrane region" description="Helical" evidence="10">
    <location>
        <begin position="231"/>
        <end position="260"/>
    </location>
</feature>
<evidence type="ECO:0000313" key="12">
    <source>
        <dbReference type="EMBL" id="GAA4041242.1"/>
    </source>
</evidence>
<feature type="domain" description="RCK N-terminal" evidence="11">
    <location>
        <begin position="405"/>
        <end position="522"/>
    </location>
</feature>
<dbReference type="PANTHER" id="PTHR46157">
    <property type="entry name" value="K(+) EFFLUX ANTIPORTER 3, CHLOROPLASTIC"/>
    <property type="match status" value="1"/>
</dbReference>
<dbReference type="EMBL" id="BAABBR010000001">
    <property type="protein sequence ID" value="GAA4041242.1"/>
    <property type="molecule type" value="Genomic_DNA"/>
</dbReference>
<dbReference type="Pfam" id="PF02254">
    <property type="entry name" value="TrkA_N"/>
    <property type="match status" value="1"/>
</dbReference>
<feature type="transmembrane region" description="Helical" evidence="10">
    <location>
        <begin position="162"/>
        <end position="181"/>
    </location>
</feature>
<evidence type="ECO:0000256" key="5">
    <source>
        <dbReference type="ARBA" id="ARBA00022692"/>
    </source>
</evidence>
<comment type="caution">
    <text evidence="12">The sequence shown here is derived from an EMBL/GenBank/DDBJ whole genome shotgun (WGS) entry which is preliminary data.</text>
</comment>
<dbReference type="RefSeq" id="WP_344697209.1">
    <property type="nucleotide sequence ID" value="NZ_BAABBR010000001.1"/>
</dbReference>
<dbReference type="Gene3D" id="3.40.50.720">
    <property type="entry name" value="NAD(P)-binding Rossmann-like Domain"/>
    <property type="match status" value="1"/>
</dbReference>